<dbReference type="InterPro" id="IPR013154">
    <property type="entry name" value="ADH-like_N"/>
</dbReference>
<name>A0A9W6NMD4_9ACTN</name>
<dbReference type="GO" id="GO:0016491">
    <property type="term" value="F:oxidoreductase activity"/>
    <property type="evidence" value="ECO:0007669"/>
    <property type="project" value="UniProtKB-KW"/>
</dbReference>
<dbReference type="Gene3D" id="3.40.50.720">
    <property type="entry name" value="NAD(P)-binding Rossmann-like Domain"/>
    <property type="match status" value="1"/>
</dbReference>
<sequence length="312" mass="32525">MHMKAITQDMFGGPEVLHVVDKDQPTAGFAQVLVHVRATSVNPTDFWHRASGGLQGRIVPLGWDVSGVVAAIGPGVTLFAPGDEVFGMPRQPEPAGTYAEFVVSPARHLARKPAALSHEEAAALPLVALTAWQALVDVAEVQPGQRVLVHAAAGGVGHVAVQIAKALGAEVIGTASAPKHAFVRALGADRVVDYRAEDFADVVADVDVAIDPIGGDYGPRSLRTLRPGGIVVSLASPAETALTPIAAAQGRRARFMVVEADRAGMLAIADLAERGLLRPHLDTVLPLNEAAKAHELGERGTTTGKIVLTTEP</sequence>
<evidence type="ECO:0000256" key="1">
    <source>
        <dbReference type="ARBA" id="ARBA00023002"/>
    </source>
</evidence>
<dbReference type="PANTHER" id="PTHR11695:SF294">
    <property type="entry name" value="RETICULON-4-INTERACTING PROTEIN 1, MITOCHONDRIAL"/>
    <property type="match status" value="1"/>
</dbReference>
<dbReference type="SUPFAM" id="SSF50129">
    <property type="entry name" value="GroES-like"/>
    <property type="match status" value="1"/>
</dbReference>
<evidence type="ECO:0000259" key="2">
    <source>
        <dbReference type="SMART" id="SM00829"/>
    </source>
</evidence>
<dbReference type="PROSITE" id="PS01162">
    <property type="entry name" value="QOR_ZETA_CRYSTAL"/>
    <property type="match status" value="1"/>
</dbReference>
<dbReference type="Pfam" id="PF08240">
    <property type="entry name" value="ADH_N"/>
    <property type="match status" value="1"/>
</dbReference>
<evidence type="ECO:0000313" key="4">
    <source>
        <dbReference type="Proteomes" id="UP001143480"/>
    </source>
</evidence>
<keyword evidence="1" id="KW-0560">Oxidoreductase</keyword>
<dbReference type="SMART" id="SM00829">
    <property type="entry name" value="PKS_ER"/>
    <property type="match status" value="1"/>
</dbReference>
<proteinExistence type="predicted"/>
<reference evidence="3" key="1">
    <citation type="journal article" date="2014" name="Int. J. Syst. Evol. Microbiol.">
        <title>Complete genome sequence of Corynebacterium casei LMG S-19264T (=DSM 44701T), isolated from a smear-ripened cheese.</title>
        <authorList>
            <consortium name="US DOE Joint Genome Institute (JGI-PGF)"/>
            <person name="Walter F."/>
            <person name="Albersmeier A."/>
            <person name="Kalinowski J."/>
            <person name="Ruckert C."/>
        </authorList>
    </citation>
    <scope>NUCLEOTIDE SEQUENCE</scope>
    <source>
        <strain evidence="3">VKM Ac-1321</strain>
    </source>
</reference>
<protein>
    <submittedName>
        <fullName evidence="3">NADPH:quinone reductase</fullName>
    </submittedName>
</protein>
<accession>A0A9W6NMD4</accession>
<dbReference type="Pfam" id="PF13602">
    <property type="entry name" value="ADH_zinc_N_2"/>
    <property type="match status" value="1"/>
</dbReference>
<feature type="domain" description="Enoyl reductase (ER)" evidence="2">
    <location>
        <begin position="12"/>
        <end position="308"/>
    </location>
</feature>
<organism evidence="3 4">
    <name type="scientific">Dactylosporangium matsuzakiense</name>
    <dbReference type="NCBI Taxonomy" id="53360"/>
    <lineage>
        <taxon>Bacteria</taxon>
        <taxon>Bacillati</taxon>
        <taxon>Actinomycetota</taxon>
        <taxon>Actinomycetes</taxon>
        <taxon>Micromonosporales</taxon>
        <taxon>Micromonosporaceae</taxon>
        <taxon>Dactylosporangium</taxon>
    </lineage>
</organism>
<dbReference type="Proteomes" id="UP001143480">
    <property type="component" value="Unassembled WGS sequence"/>
</dbReference>
<dbReference type="EMBL" id="BSFP01000018">
    <property type="protein sequence ID" value="GLL01797.1"/>
    <property type="molecule type" value="Genomic_DNA"/>
</dbReference>
<dbReference type="PANTHER" id="PTHR11695">
    <property type="entry name" value="ALCOHOL DEHYDROGENASE RELATED"/>
    <property type="match status" value="1"/>
</dbReference>
<comment type="caution">
    <text evidence="3">The sequence shown here is derived from an EMBL/GenBank/DDBJ whole genome shotgun (WGS) entry which is preliminary data.</text>
</comment>
<dbReference type="GO" id="GO:0008270">
    <property type="term" value="F:zinc ion binding"/>
    <property type="evidence" value="ECO:0007669"/>
    <property type="project" value="InterPro"/>
</dbReference>
<dbReference type="InterPro" id="IPR020843">
    <property type="entry name" value="ER"/>
</dbReference>
<dbReference type="InterPro" id="IPR011032">
    <property type="entry name" value="GroES-like_sf"/>
</dbReference>
<dbReference type="SUPFAM" id="SSF51735">
    <property type="entry name" value="NAD(P)-binding Rossmann-fold domains"/>
    <property type="match status" value="1"/>
</dbReference>
<keyword evidence="4" id="KW-1185">Reference proteome</keyword>
<dbReference type="InterPro" id="IPR002364">
    <property type="entry name" value="Quin_OxRdtase/zeta-crystal_CS"/>
</dbReference>
<dbReference type="InterPro" id="IPR050700">
    <property type="entry name" value="YIM1/Zinc_Alcohol_DH_Fams"/>
</dbReference>
<dbReference type="CDD" id="cd05289">
    <property type="entry name" value="MDR_like_2"/>
    <property type="match status" value="1"/>
</dbReference>
<gene>
    <name evidence="3" type="ORF">GCM10017581_035390</name>
</gene>
<dbReference type="AlphaFoldDB" id="A0A9W6NMD4"/>
<dbReference type="Gene3D" id="3.90.180.10">
    <property type="entry name" value="Medium-chain alcohol dehydrogenases, catalytic domain"/>
    <property type="match status" value="1"/>
</dbReference>
<dbReference type="InterPro" id="IPR036291">
    <property type="entry name" value="NAD(P)-bd_dom_sf"/>
</dbReference>
<evidence type="ECO:0000313" key="3">
    <source>
        <dbReference type="EMBL" id="GLL01797.1"/>
    </source>
</evidence>
<reference evidence="3" key="2">
    <citation type="submission" date="2023-01" db="EMBL/GenBank/DDBJ databases">
        <authorList>
            <person name="Sun Q."/>
            <person name="Evtushenko L."/>
        </authorList>
    </citation>
    <scope>NUCLEOTIDE SEQUENCE</scope>
    <source>
        <strain evidence="3">VKM Ac-1321</strain>
    </source>
</reference>